<dbReference type="RefSeq" id="WP_250920635.1">
    <property type="nucleotide sequence ID" value="NZ_JAMQAW010000024.1"/>
</dbReference>
<keyword evidence="2" id="KW-0812">Transmembrane</keyword>
<evidence type="ECO:0000313" key="4">
    <source>
        <dbReference type="Proteomes" id="UP001431429"/>
    </source>
</evidence>
<sequence length="142" mass="15031">MVSTAWQVAGGVLALGVALYLLDRTLLWMEARGWVYWRRRKGLSSIGVDFLQEGDPGARAVRNAMEQERVRKNVRPAEGPPGQVDLESGVVRFRSTASEAGSRAPDAGSRAEPSGTEGALPGEGGARAARPSSQVADGGVDR</sequence>
<protein>
    <submittedName>
        <fullName evidence="3">Uncharacterized protein</fullName>
    </submittedName>
</protein>
<keyword evidence="2" id="KW-0472">Membrane</keyword>
<gene>
    <name evidence="3" type="ORF">NBG84_18700</name>
</gene>
<proteinExistence type="predicted"/>
<keyword evidence="2" id="KW-1133">Transmembrane helix</keyword>
<feature type="region of interest" description="Disordered" evidence="1">
    <location>
        <begin position="69"/>
        <end position="142"/>
    </location>
</feature>
<organism evidence="3 4">
    <name type="scientific">Streptomyces albipurpureus</name>
    <dbReference type="NCBI Taxonomy" id="2897419"/>
    <lineage>
        <taxon>Bacteria</taxon>
        <taxon>Bacillati</taxon>
        <taxon>Actinomycetota</taxon>
        <taxon>Actinomycetes</taxon>
        <taxon>Kitasatosporales</taxon>
        <taxon>Streptomycetaceae</taxon>
        <taxon>Streptomyces</taxon>
    </lineage>
</organism>
<accession>A0ABT0UST8</accession>
<dbReference type="EMBL" id="JAMQAW010000024">
    <property type="protein sequence ID" value="MCM2390296.1"/>
    <property type="molecule type" value="Genomic_DNA"/>
</dbReference>
<evidence type="ECO:0000256" key="1">
    <source>
        <dbReference type="SAM" id="MobiDB-lite"/>
    </source>
</evidence>
<feature type="transmembrane region" description="Helical" evidence="2">
    <location>
        <begin position="6"/>
        <end position="22"/>
    </location>
</feature>
<name>A0ABT0UST8_9ACTN</name>
<keyword evidence="4" id="KW-1185">Reference proteome</keyword>
<reference evidence="3" key="1">
    <citation type="submission" date="2022-06" db="EMBL/GenBank/DDBJ databases">
        <title>Genome public.</title>
        <authorList>
            <person name="Sun Q."/>
        </authorList>
    </citation>
    <scope>NUCLEOTIDE SEQUENCE</scope>
    <source>
        <strain evidence="3">CWNU-1</strain>
    </source>
</reference>
<evidence type="ECO:0000256" key="2">
    <source>
        <dbReference type="SAM" id="Phobius"/>
    </source>
</evidence>
<dbReference type="Proteomes" id="UP001431429">
    <property type="component" value="Unassembled WGS sequence"/>
</dbReference>
<comment type="caution">
    <text evidence="3">The sequence shown here is derived from an EMBL/GenBank/DDBJ whole genome shotgun (WGS) entry which is preliminary data.</text>
</comment>
<evidence type="ECO:0000313" key="3">
    <source>
        <dbReference type="EMBL" id="MCM2390296.1"/>
    </source>
</evidence>